<name>A0A645B1A0_9ZZZZ</name>
<comment type="caution">
    <text evidence="1">The sequence shown here is derived from an EMBL/GenBank/DDBJ whole genome shotgun (WGS) entry which is preliminary data.</text>
</comment>
<dbReference type="InterPro" id="IPR025590">
    <property type="entry name" value="DUF4348"/>
</dbReference>
<evidence type="ECO:0000313" key="1">
    <source>
        <dbReference type="EMBL" id="MPM59220.1"/>
    </source>
</evidence>
<accession>A0A645B1A0</accession>
<proteinExistence type="predicted"/>
<dbReference type="Gene3D" id="3.10.450.410">
    <property type="match status" value="1"/>
</dbReference>
<reference evidence="1" key="1">
    <citation type="submission" date="2019-08" db="EMBL/GenBank/DDBJ databases">
        <authorList>
            <person name="Kucharzyk K."/>
            <person name="Murdoch R.W."/>
            <person name="Higgins S."/>
            <person name="Loffler F."/>
        </authorList>
    </citation>
    <scope>NUCLEOTIDE SEQUENCE</scope>
</reference>
<organism evidence="1">
    <name type="scientific">bioreactor metagenome</name>
    <dbReference type="NCBI Taxonomy" id="1076179"/>
    <lineage>
        <taxon>unclassified sequences</taxon>
        <taxon>metagenomes</taxon>
        <taxon>ecological metagenomes</taxon>
    </lineage>
</organism>
<sequence>MKINPVVVFLFFVFLFVNCSGNGKGNREQEGKDTAFAQKNRKQTRQEDFYQFLDKFNSKRIFQLERIIFPITVLAPDANRIALEPTEEKIEKRDWELLDLSYDSTYTTRDFDKYTQTVNFRKDTAHVALRGIDNGIYADYYFKLIDGEWFLVTLVE</sequence>
<evidence type="ECO:0008006" key="2">
    <source>
        <dbReference type="Google" id="ProtNLM"/>
    </source>
</evidence>
<gene>
    <name evidence="1" type="ORF">SDC9_106060</name>
</gene>
<dbReference type="Pfam" id="PF14254">
    <property type="entry name" value="DUF4348"/>
    <property type="match status" value="1"/>
</dbReference>
<protein>
    <recommendedName>
        <fullName evidence="2">DUF4348 domain-containing protein</fullName>
    </recommendedName>
</protein>
<dbReference type="AlphaFoldDB" id="A0A645B1A0"/>
<dbReference type="EMBL" id="VSSQ01017182">
    <property type="protein sequence ID" value="MPM59220.1"/>
    <property type="molecule type" value="Genomic_DNA"/>
</dbReference>